<evidence type="ECO:0000256" key="2">
    <source>
        <dbReference type="ARBA" id="ARBA00007367"/>
    </source>
</evidence>
<feature type="transmembrane region" description="Helical" evidence="12">
    <location>
        <begin position="102"/>
        <end position="123"/>
    </location>
</feature>
<evidence type="ECO:0000313" key="15">
    <source>
        <dbReference type="Proteomes" id="UP000031057"/>
    </source>
</evidence>
<feature type="transmembrane region" description="Helical" evidence="12">
    <location>
        <begin position="321"/>
        <end position="344"/>
    </location>
</feature>
<dbReference type="RefSeq" id="WP_039279001.1">
    <property type="nucleotide sequence ID" value="NZ_JTDI01000001.1"/>
</dbReference>
<dbReference type="OrthoDB" id="9774146at2"/>
<evidence type="ECO:0000256" key="11">
    <source>
        <dbReference type="ARBA" id="ARBA00023201"/>
    </source>
</evidence>
<comment type="similarity">
    <text evidence="2">Belongs to the monovalent cation:proton antiporter 1 (CPA1) transporter (TC 2.A.36) family.</text>
</comment>
<evidence type="ECO:0000256" key="4">
    <source>
        <dbReference type="ARBA" id="ARBA00022449"/>
    </source>
</evidence>
<dbReference type="PANTHER" id="PTHR10110:SF195">
    <property type="entry name" value="NA(+)_H(+) ANTIPORTER NHAS2"/>
    <property type="match status" value="1"/>
</dbReference>
<feature type="transmembrane region" description="Helical" evidence="12">
    <location>
        <begin position="356"/>
        <end position="377"/>
    </location>
</feature>
<feature type="transmembrane region" description="Helical" evidence="12">
    <location>
        <begin position="176"/>
        <end position="196"/>
    </location>
</feature>
<feature type="domain" description="Cation/H+ exchanger transmembrane" evidence="13">
    <location>
        <begin position="16"/>
        <end position="410"/>
    </location>
</feature>
<evidence type="ECO:0000259" key="13">
    <source>
        <dbReference type="Pfam" id="PF00999"/>
    </source>
</evidence>
<comment type="caution">
    <text evidence="14">The sequence shown here is derived from an EMBL/GenBank/DDBJ whole genome shotgun (WGS) entry which is preliminary data.</text>
</comment>
<keyword evidence="15" id="KW-1185">Reference proteome</keyword>
<evidence type="ECO:0000256" key="5">
    <source>
        <dbReference type="ARBA" id="ARBA00022475"/>
    </source>
</evidence>
<feature type="transmembrane region" description="Helical" evidence="12">
    <location>
        <begin position="135"/>
        <end position="156"/>
    </location>
</feature>
<evidence type="ECO:0000256" key="3">
    <source>
        <dbReference type="ARBA" id="ARBA00022448"/>
    </source>
</evidence>
<keyword evidence="4" id="KW-0050">Antiport</keyword>
<evidence type="ECO:0000256" key="6">
    <source>
        <dbReference type="ARBA" id="ARBA00022692"/>
    </source>
</evidence>
<evidence type="ECO:0000256" key="8">
    <source>
        <dbReference type="ARBA" id="ARBA00023053"/>
    </source>
</evidence>
<keyword evidence="7 12" id="KW-1133">Transmembrane helix</keyword>
<organism evidence="14 15">
    <name type="scientific">Novosphingobium malaysiense</name>
    <dbReference type="NCBI Taxonomy" id="1348853"/>
    <lineage>
        <taxon>Bacteria</taxon>
        <taxon>Pseudomonadati</taxon>
        <taxon>Pseudomonadota</taxon>
        <taxon>Alphaproteobacteria</taxon>
        <taxon>Sphingomonadales</taxon>
        <taxon>Sphingomonadaceae</taxon>
        <taxon>Novosphingobium</taxon>
    </lineage>
</organism>
<evidence type="ECO:0000256" key="12">
    <source>
        <dbReference type="SAM" id="Phobius"/>
    </source>
</evidence>
<keyword evidence="9" id="KW-0406">Ion transport</keyword>
<keyword evidence="6 12" id="KW-0812">Transmembrane</keyword>
<dbReference type="GO" id="GO:0015386">
    <property type="term" value="F:potassium:proton antiporter activity"/>
    <property type="evidence" value="ECO:0007669"/>
    <property type="project" value="TreeGrafter"/>
</dbReference>
<feature type="transmembrane region" description="Helical" evidence="12">
    <location>
        <begin position="70"/>
        <end position="90"/>
    </location>
</feature>
<evidence type="ECO:0000256" key="7">
    <source>
        <dbReference type="ARBA" id="ARBA00022989"/>
    </source>
</evidence>
<dbReference type="STRING" id="1348853.LK12_02685"/>
<dbReference type="GO" id="GO:0098719">
    <property type="term" value="P:sodium ion import across plasma membrane"/>
    <property type="evidence" value="ECO:0007669"/>
    <property type="project" value="TreeGrafter"/>
</dbReference>
<feature type="transmembrane region" description="Helical" evidence="12">
    <location>
        <begin position="292"/>
        <end position="315"/>
    </location>
</feature>
<dbReference type="InterPro" id="IPR018422">
    <property type="entry name" value="Cation/H_exchanger_CPA1"/>
</dbReference>
<dbReference type="InterPro" id="IPR006153">
    <property type="entry name" value="Cation/H_exchanger_TM"/>
</dbReference>
<evidence type="ECO:0000256" key="1">
    <source>
        <dbReference type="ARBA" id="ARBA00004651"/>
    </source>
</evidence>
<dbReference type="Pfam" id="PF00999">
    <property type="entry name" value="Na_H_Exchanger"/>
    <property type="match status" value="1"/>
</dbReference>
<gene>
    <name evidence="14" type="ORF">LK12_02685</name>
</gene>
<feature type="transmembrane region" description="Helical" evidence="12">
    <location>
        <begin position="389"/>
        <end position="410"/>
    </location>
</feature>
<proteinExistence type="inferred from homology"/>
<keyword evidence="10 12" id="KW-0472">Membrane</keyword>
<reference evidence="14 15" key="1">
    <citation type="submission" date="2014-10" db="EMBL/GenBank/DDBJ databases">
        <title>Genome sequence of Novosphingobium malaysiense MUSC 273(T).</title>
        <authorList>
            <person name="Lee L.-H."/>
        </authorList>
    </citation>
    <scope>NUCLEOTIDE SEQUENCE [LARGE SCALE GENOMIC DNA]</scope>
    <source>
        <strain evidence="14 15">MUSC 273</strain>
    </source>
</reference>
<keyword evidence="5" id="KW-1003">Cell membrane</keyword>
<evidence type="ECO:0000256" key="10">
    <source>
        <dbReference type="ARBA" id="ARBA00023136"/>
    </source>
</evidence>
<dbReference type="AlphaFoldDB" id="A0A0B1ZQ41"/>
<dbReference type="GO" id="GO:0005886">
    <property type="term" value="C:plasma membrane"/>
    <property type="evidence" value="ECO:0007669"/>
    <property type="project" value="UniProtKB-SubCell"/>
</dbReference>
<dbReference type="EMBL" id="JTDI01000001">
    <property type="protein sequence ID" value="KHK93240.1"/>
    <property type="molecule type" value="Genomic_DNA"/>
</dbReference>
<evidence type="ECO:0000313" key="14">
    <source>
        <dbReference type="EMBL" id="KHK93240.1"/>
    </source>
</evidence>
<comment type="subcellular location">
    <subcellularLocation>
        <location evidence="1">Cell membrane</location>
        <topology evidence="1">Multi-pass membrane protein</topology>
    </subcellularLocation>
</comment>
<accession>A0A0B1ZQ41</accession>
<feature type="transmembrane region" description="Helical" evidence="12">
    <location>
        <begin position="30"/>
        <end position="50"/>
    </location>
</feature>
<dbReference type="Gene3D" id="6.10.140.1330">
    <property type="match status" value="1"/>
</dbReference>
<sequence>MHDLTAFDAAAILIVLAAALGYFNYRVLGLPSTVGLTVMGTLASLLVVAYDSLVPSSTLAEQLGTFLTDIDFSTTLMEGMLSFLLFAGAMHVNWADMRKGRWPILVFSTVGVLLSTAIVGFAFQFLTRALGIEIPLIWCLVFGALISPTDPVSVMAVMKRAAMPDTLQATVAGESLFNDGIGVVVFTILIAIATGTEAFSWSFAVSHFMQEALGGAALGLAVGWVGFLAMKSIDEYVIEVMISLAVVMGGYSLAMGLHVSGPVAMAVAGLIIGNAGMAHAMSDVTRDHVVKFWTLIDEVLNAVLFLLIGLEVIALDFLPAYLAAGAGAILIVLAARMIAVGVPLAAMKRVIDMGPLAFPTLVWGGLRGGISVALALALPASAIRSELLVATYIVVIFAVVVQGGSIGSLIRRMQERYSPELDLDT</sequence>
<dbReference type="GO" id="GO:0051453">
    <property type="term" value="P:regulation of intracellular pH"/>
    <property type="evidence" value="ECO:0007669"/>
    <property type="project" value="TreeGrafter"/>
</dbReference>
<feature type="transmembrane region" description="Helical" evidence="12">
    <location>
        <begin position="263"/>
        <end position="280"/>
    </location>
</feature>
<dbReference type="Proteomes" id="UP000031057">
    <property type="component" value="Unassembled WGS sequence"/>
</dbReference>
<dbReference type="PANTHER" id="PTHR10110">
    <property type="entry name" value="SODIUM/HYDROGEN EXCHANGER"/>
    <property type="match status" value="1"/>
</dbReference>
<keyword evidence="3" id="KW-0813">Transport</keyword>
<feature type="transmembrane region" description="Helical" evidence="12">
    <location>
        <begin position="6"/>
        <end position="23"/>
    </location>
</feature>
<keyword evidence="11" id="KW-0739">Sodium transport</keyword>
<evidence type="ECO:0000256" key="9">
    <source>
        <dbReference type="ARBA" id="ARBA00023065"/>
    </source>
</evidence>
<protein>
    <submittedName>
        <fullName evidence="14">Sodium:proton antiporter</fullName>
    </submittedName>
</protein>
<feature type="transmembrane region" description="Helical" evidence="12">
    <location>
        <begin position="208"/>
        <end position="229"/>
    </location>
</feature>
<feature type="transmembrane region" description="Helical" evidence="12">
    <location>
        <begin position="236"/>
        <end position="257"/>
    </location>
</feature>
<dbReference type="GO" id="GO:0015385">
    <property type="term" value="F:sodium:proton antiporter activity"/>
    <property type="evidence" value="ECO:0007669"/>
    <property type="project" value="InterPro"/>
</dbReference>
<name>A0A0B1ZQ41_9SPHN</name>
<keyword evidence="8" id="KW-0915">Sodium</keyword>